<dbReference type="Pfam" id="PF17899">
    <property type="entry name" value="Peptidase_M61_N"/>
    <property type="match status" value="1"/>
</dbReference>
<evidence type="ECO:0000259" key="2">
    <source>
        <dbReference type="Pfam" id="PF17899"/>
    </source>
</evidence>
<feature type="domain" description="Peptidase M61 catalytic" evidence="1">
    <location>
        <begin position="257"/>
        <end position="371"/>
    </location>
</feature>
<dbReference type="SUPFAM" id="SSF50156">
    <property type="entry name" value="PDZ domain-like"/>
    <property type="match status" value="1"/>
</dbReference>
<accession>A0ABT8KWC1</accession>
<sequence>MKYTISYKNPNTHFIDIGIEVHTHGAESVTLQLPAWRPGRYELGNFAKNVQRFWAEDADGNLLPVRKITKDQWKILTHSAEKIFVFYNYYAFQMDAGSSWLDEHQLYINFINCMLYDPNRLNEPCEVHLDIPDNYIVACSMHQKHKVLLASNFYELVESPMIASDKLEKLSFELNGHHFHLWFMGYWNMDEKKLIKDFERFAEEQINMMGSFPCSQYHFLYQILPYQHYHGVEHLNSTVITLGPAEKMSTREYYENLLGVSSHELFHTWNVIRIKPKEFRPYDFSKENYFDTGFVAEGFTTYYGDLFLVRSGVFSKDWYFKELNKLFERHFENYGRYHSSLSSSSMELWLDGYQKGIPDRKVSIYVKGAIVALMLDLTIRKHTNNKASLDTVMKSLWENFGTSNIGYTQDDIKEVTSTIAGIPMDNFFDRFISGTILIEEQLSDLLENVGCELIKDEPDQVQEKSFGFRTSNTNGWAKVTKICPDSPAEEFLSLEDEIIAVDGRRVVNNLHELLQNKMQVEISVFRNHKLHTIQLKQSEHTYFSKFKIKQLTNSTNKHQKNFEAWLKCRF</sequence>
<dbReference type="Gene3D" id="1.10.390.10">
    <property type="entry name" value="Neutral Protease Domain 2"/>
    <property type="match status" value="1"/>
</dbReference>
<gene>
    <name evidence="3" type="ORF">QQ008_27095</name>
</gene>
<name>A0ABT8KWC1_9BACT</name>
<dbReference type="PIRSF" id="PIRSF016493">
    <property type="entry name" value="Glycyl_aminpptds"/>
    <property type="match status" value="1"/>
</dbReference>
<dbReference type="InterPro" id="IPR027268">
    <property type="entry name" value="Peptidase_M4/M1_CTD_sf"/>
</dbReference>
<evidence type="ECO:0000313" key="4">
    <source>
        <dbReference type="Proteomes" id="UP001172082"/>
    </source>
</evidence>
<dbReference type="Gene3D" id="2.30.42.10">
    <property type="match status" value="1"/>
</dbReference>
<organism evidence="3 4">
    <name type="scientific">Splendidivirga corallicola</name>
    <dbReference type="NCBI Taxonomy" id="3051826"/>
    <lineage>
        <taxon>Bacteria</taxon>
        <taxon>Pseudomonadati</taxon>
        <taxon>Bacteroidota</taxon>
        <taxon>Cytophagia</taxon>
        <taxon>Cytophagales</taxon>
        <taxon>Splendidivirgaceae</taxon>
        <taxon>Splendidivirga</taxon>
    </lineage>
</organism>
<reference evidence="3" key="1">
    <citation type="submission" date="2023-06" db="EMBL/GenBank/DDBJ databases">
        <title>Genomic of Parafulvivirga corallium.</title>
        <authorList>
            <person name="Wang G."/>
        </authorList>
    </citation>
    <scope>NUCLEOTIDE SEQUENCE</scope>
    <source>
        <strain evidence="3">BMA10</strain>
    </source>
</reference>
<evidence type="ECO:0000313" key="3">
    <source>
        <dbReference type="EMBL" id="MDN5205085.1"/>
    </source>
</evidence>
<comment type="caution">
    <text evidence="3">The sequence shown here is derived from an EMBL/GenBank/DDBJ whole genome shotgun (WGS) entry which is preliminary data.</text>
</comment>
<dbReference type="Gene3D" id="2.60.40.3650">
    <property type="match status" value="1"/>
</dbReference>
<protein>
    <submittedName>
        <fullName evidence="3">M61 family peptidase</fullName>
    </submittedName>
</protein>
<evidence type="ECO:0000259" key="1">
    <source>
        <dbReference type="Pfam" id="PF05299"/>
    </source>
</evidence>
<dbReference type="InterPro" id="IPR040756">
    <property type="entry name" value="Peptidase_M61_N"/>
</dbReference>
<dbReference type="RefSeq" id="WP_346755107.1">
    <property type="nucleotide sequence ID" value="NZ_JAUJEA010000015.1"/>
</dbReference>
<dbReference type="InterPro" id="IPR007963">
    <property type="entry name" value="Peptidase_M61_catalytic"/>
</dbReference>
<dbReference type="InterPro" id="IPR036034">
    <property type="entry name" value="PDZ_sf"/>
</dbReference>
<dbReference type="SUPFAM" id="SSF55486">
    <property type="entry name" value="Metalloproteases ('zincins'), catalytic domain"/>
    <property type="match status" value="1"/>
</dbReference>
<keyword evidence="4" id="KW-1185">Reference proteome</keyword>
<feature type="domain" description="Peptidase M61 N-terminal" evidence="2">
    <location>
        <begin position="2"/>
        <end position="164"/>
    </location>
</feature>
<dbReference type="Proteomes" id="UP001172082">
    <property type="component" value="Unassembled WGS sequence"/>
</dbReference>
<dbReference type="InterPro" id="IPR024191">
    <property type="entry name" value="Peptidase_M61"/>
</dbReference>
<dbReference type="EMBL" id="JAUJEA010000015">
    <property type="protein sequence ID" value="MDN5205085.1"/>
    <property type="molecule type" value="Genomic_DNA"/>
</dbReference>
<proteinExistence type="predicted"/>
<dbReference type="Pfam" id="PF05299">
    <property type="entry name" value="Peptidase_M61"/>
    <property type="match status" value="1"/>
</dbReference>